<gene>
    <name evidence="2" type="ORF">JJL56_02100</name>
</gene>
<organism evidence="2 3">
    <name type="scientific">Azospirillum aestuarii</name>
    <dbReference type="NCBI Taxonomy" id="2802052"/>
    <lineage>
        <taxon>Bacteria</taxon>
        <taxon>Pseudomonadati</taxon>
        <taxon>Pseudomonadota</taxon>
        <taxon>Alphaproteobacteria</taxon>
        <taxon>Rhodospirillales</taxon>
        <taxon>Azospirillaceae</taxon>
        <taxon>Azospirillum</taxon>
    </lineage>
</organism>
<protein>
    <submittedName>
        <fullName evidence="2">NAD(P)/FAD-dependent oxidoreductase</fullName>
    </submittedName>
</protein>
<reference evidence="2 3" key="1">
    <citation type="submission" date="2021-01" db="EMBL/GenBank/DDBJ databases">
        <title>Azospirillum sp. YIM DDC1 draft genome.</title>
        <authorList>
            <person name="Wang Y.-X."/>
        </authorList>
    </citation>
    <scope>NUCLEOTIDE SEQUENCE [LARGE SCALE GENOMIC DNA]</scope>
    <source>
        <strain evidence="2 3">YIM DDC1</strain>
    </source>
</reference>
<dbReference type="Gene3D" id="3.50.50.60">
    <property type="entry name" value="FAD/NAD(P)-binding domain"/>
    <property type="match status" value="1"/>
</dbReference>
<keyword evidence="3" id="KW-1185">Reference proteome</keyword>
<keyword evidence="1" id="KW-0560">Oxidoreductase</keyword>
<dbReference type="Pfam" id="PF13738">
    <property type="entry name" value="Pyr_redox_3"/>
    <property type="match status" value="1"/>
</dbReference>
<accession>A0ABS1HS56</accession>
<dbReference type="NCBIfam" id="NF040505">
    <property type="entry name" value="ArsO_flavin_mono"/>
    <property type="match status" value="1"/>
</dbReference>
<evidence type="ECO:0000313" key="2">
    <source>
        <dbReference type="EMBL" id="MBK4717652.1"/>
    </source>
</evidence>
<dbReference type="PANTHER" id="PTHR43539:SF78">
    <property type="entry name" value="FLAVIN-CONTAINING MONOOXYGENASE"/>
    <property type="match status" value="1"/>
</dbReference>
<dbReference type="SUPFAM" id="SSF51905">
    <property type="entry name" value="FAD/NAD(P)-binding domain"/>
    <property type="match status" value="2"/>
</dbReference>
<dbReference type="InterPro" id="IPR050982">
    <property type="entry name" value="Auxin_biosynth/cation_transpt"/>
</dbReference>
<dbReference type="RefSeq" id="WP_200484013.1">
    <property type="nucleotide sequence ID" value="NZ_JAEPIV010000001.1"/>
</dbReference>
<dbReference type="Proteomes" id="UP000654452">
    <property type="component" value="Unassembled WGS sequence"/>
</dbReference>
<dbReference type="PRINTS" id="PR00368">
    <property type="entry name" value="FADPNR"/>
</dbReference>
<comment type="caution">
    <text evidence="2">The sequence shown here is derived from an EMBL/GenBank/DDBJ whole genome shotgun (WGS) entry which is preliminary data.</text>
</comment>
<dbReference type="EMBL" id="JAEPIV010000001">
    <property type="protein sequence ID" value="MBK4717652.1"/>
    <property type="molecule type" value="Genomic_DNA"/>
</dbReference>
<dbReference type="PANTHER" id="PTHR43539">
    <property type="entry name" value="FLAVIN-BINDING MONOOXYGENASE-LIKE PROTEIN (AFU_ORTHOLOGUE AFUA_4G09220)"/>
    <property type="match status" value="1"/>
</dbReference>
<evidence type="ECO:0000313" key="3">
    <source>
        <dbReference type="Proteomes" id="UP000654452"/>
    </source>
</evidence>
<dbReference type="InterPro" id="IPR036188">
    <property type="entry name" value="FAD/NAD-bd_sf"/>
</dbReference>
<evidence type="ECO:0000256" key="1">
    <source>
        <dbReference type="ARBA" id="ARBA00023002"/>
    </source>
</evidence>
<dbReference type="PRINTS" id="PR00469">
    <property type="entry name" value="PNDRDTASEII"/>
</dbReference>
<proteinExistence type="predicted"/>
<sequence>MADHVDVVVIGGGQAGLAIGYHLRRTGLSFVILDAESEPGGAWRHAWRSLRLFSPAAWSSLPGWLLGGGETAYPGRDDILEYLTRYEARYDLPIHRPVMVRSVEHADGDLLRVITDQGDWTARMGVSATGTWRHPYIPTYPGREAFRGVQIHSGVYATPEPFVGQRVLIVGGGNSGAQILAEVSKVAETTWVTERPPVFLPDDVDGRVLFHRATARIKALQEGREPEMPTGGLGDIIMVPSVKDARSRGVLHAIQPFIRFTETGVVWPDGTESAVDAVIWCTGFRPALDHVAALGIICPNGTVELDGTRSIRGPRLWFVGYGGWTGPASATLIGVGRSARETARHIADELSAASEGAG</sequence>
<name>A0ABS1HS56_9PROT</name>